<dbReference type="RefSeq" id="WP_377301993.1">
    <property type="nucleotide sequence ID" value="NZ_CP180191.1"/>
</dbReference>
<comment type="caution">
    <text evidence="5">The sequence shown here is derived from an EMBL/GenBank/DDBJ whole genome shotgun (WGS) entry which is preliminary data.</text>
</comment>
<evidence type="ECO:0000313" key="5">
    <source>
        <dbReference type="EMBL" id="MFC3147187.1"/>
    </source>
</evidence>
<evidence type="ECO:0000256" key="1">
    <source>
        <dbReference type="ARBA" id="ARBA00022490"/>
    </source>
</evidence>
<dbReference type="GO" id="GO:0008914">
    <property type="term" value="F:leucyl-tRNA--protein transferase activity"/>
    <property type="evidence" value="ECO:0007669"/>
    <property type="project" value="UniProtKB-EC"/>
</dbReference>
<evidence type="ECO:0000313" key="6">
    <source>
        <dbReference type="Proteomes" id="UP001595556"/>
    </source>
</evidence>
<dbReference type="InterPro" id="IPR042203">
    <property type="entry name" value="Leu/Phe-tRNA_Trfase_C"/>
</dbReference>
<dbReference type="SUPFAM" id="SSF55729">
    <property type="entry name" value="Acyl-CoA N-acyltransferases (Nat)"/>
    <property type="match status" value="1"/>
</dbReference>
<dbReference type="Gene3D" id="3.40.630.70">
    <property type="entry name" value="Leucyl/phenylalanyl-tRNA-protein transferase, C-terminal domain"/>
    <property type="match status" value="1"/>
</dbReference>
<keyword evidence="1 4" id="KW-0963">Cytoplasm</keyword>
<dbReference type="Gene3D" id="3.30.70.3550">
    <property type="entry name" value="Leucyl/phenylalanyl-tRNA-protein transferase, N-terminal domain"/>
    <property type="match status" value="1"/>
</dbReference>
<comment type="subcellular location">
    <subcellularLocation>
        <location evidence="4">Cytoplasm</location>
    </subcellularLocation>
</comment>
<dbReference type="HAMAP" id="MF_00688">
    <property type="entry name" value="Leu_Phe_trans"/>
    <property type="match status" value="1"/>
</dbReference>
<dbReference type="Proteomes" id="UP001595556">
    <property type="component" value="Unassembled WGS sequence"/>
</dbReference>
<comment type="catalytic activity">
    <reaction evidence="4">
        <text>L-phenylalanyl-tRNA(Phe) + an N-terminal L-alpha-aminoacyl-[protein] = an N-terminal L-phenylalanyl-L-alpha-aminoacyl-[protein] + tRNA(Phe)</text>
        <dbReference type="Rhea" id="RHEA:43632"/>
        <dbReference type="Rhea" id="RHEA-COMP:9668"/>
        <dbReference type="Rhea" id="RHEA-COMP:9699"/>
        <dbReference type="Rhea" id="RHEA-COMP:10636"/>
        <dbReference type="Rhea" id="RHEA-COMP:10637"/>
        <dbReference type="ChEBI" id="CHEBI:78442"/>
        <dbReference type="ChEBI" id="CHEBI:78531"/>
        <dbReference type="ChEBI" id="CHEBI:78597"/>
        <dbReference type="ChEBI" id="CHEBI:83561"/>
        <dbReference type="EC" id="2.3.2.6"/>
    </reaction>
</comment>
<dbReference type="PANTHER" id="PTHR30098">
    <property type="entry name" value="LEUCYL/PHENYLALANYL-TRNA--PROTEIN TRANSFERASE"/>
    <property type="match status" value="1"/>
</dbReference>
<comment type="catalytic activity">
    <reaction evidence="4">
        <text>N-terminal L-lysyl-[protein] + L-leucyl-tRNA(Leu) = N-terminal L-leucyl-L-lysyl-[protein] + tRNA(Leu) + H(+)</text>
        <dbReference type="Rhea" id="RHEA:12340"/>
        <dbReference type="Rhea" id="RHEA-COMP:9613"/>
        <dbReference type="Rhea" id="RHEA-COMP:9622"/>
        <dbReference type="Rhea" id="RHEA-COMP:12670"/>
        <dbReference type="Rhea" id="RHEA-COMP:12671"/>
        <dbReference type="ChEBI" id="CHEBI:15378"/>
        <dbReference type="ChEBI" id="CHEBI:65249"/>
        <dbReference type="ChEBI" id="CHEBI:78442"/>
        <dbReference type="ChEBI" id="CHEBI:78494"/>
        <dbReference type="ChEBI" id="CHEBI:133043"/>
        <dbReference type="EC" id="2.3.2.6"/>
    </reaction>
</comment>
<comment type="similarity">
    <text evidence="4">Belongs to the L/F-transferase family.</text>
</comment>
<evidence type="ECO:0000256" key="4">
    <source>
        <dbReference type="HAMAP-Rule" id="MF_00688"/>
    </source>
</evidence>
<organism evidence="5 6">
    <name type="scientific">Piscinibacterium candidicorallinum</name>
    <dbReference type="NCBI Taxonomy" id="1793872"/>
    <lineage>
        <taxon>Bacteria</taxon>
        <taxon>Pseudomonadati</taxon>
        <taxon>Pseudomonadota</taxon>
        <taxon>Betaproteobacteria</taxon>
        <taxon>Burkholderiales</taxon>
        <taxon>Piscinibacterium</taxon>
    </lineage>
</organism>
<dbReference type="NCBIfam" id="TIGR00667">
    <property type="entry name" value="aat"/>
    <property type="match status" value="1"/>
</dbReference>
<dbReference type="Pfam" id="PF03588">
    <property type="entry name" value="Leu_Phe_trans"/>
    <property type="match status" value="1"/>
</dbReference>
<dbReference type="InterPro" id="IPR004616">
    <property type="entry name" value="Leu/Phe-tRNA_Trfase"/>
</dbReference>
<reference evidence="6" key="1">
    <citation type="journal article" date="2019" name="Int. J. Syst. Evol. Microbiol.">
        <title>The Global Catalogue of Microorganisms (GCM) 10K type strain sequencing project: providing services to taxonomists for standard genome sequencing and annotation.</title>
        <authorList>
            <consortium name="The Broad Institute Genomics Platform"/>
            <consortium name="The Broad Institute Genome Sequencing Center for Infectious Disease"/>
            <person name="Wu L."/>
            <person name="Ma J."/>
        </authorList>
    </citation>
    <scope>NUCLEOTIDE SEQUENCE [LARGE SCALE GENOMIC DNA]</scope>
    <source>
        <strain evidence="6">KCTC 52168</strain>
    </source>
</reference>
<dbReference type="EMBL" id="JBHRTI010000003">
    <property type="protein sequence ID" value="MFC3147187.1"/>
    <property type="molecule type" value="Genomic_DNA"/>
</dbReference>
<evidence type="ECO:0000256" key="3">
    <source>
        <dbReference type="ARBA" id="ARBA00023315"/>
    </source>
</evidence>
<dbReference type="EC" id="2.3.2.6" evidence="4"/>
<comment type="function">
    <text evidence="4">Functions in the N-end rule pathway of protein degradation where it conjugates Leu, Phe and, less efficiently, Met from aminoacyl-tRNAs to the N-termini of proteins containing an N-terminal arginine or lysine.</text>
</comment>
<keyword evidence="3 4" id="KW-0012">Acyltransferase</keyword>
<accession>A0ABV7H5A4</accession>
<dbReference type="PANTHER" id="PTHR30098:SF2">
    <property type="entry name" value="LEUCYL_PHENYLALANYL-TRNA--PROTEIN TRANSFERASE"/>
    <property type="match status" value="1"/>
</dbReference>
<protein>
    <recommendedName>
        <fullName evidence="4">Leucyl/phenylalanyl-tRNA--protein transferase</fullName>
        <ecNumber evidence="4">2.3.2.6</ecNumber>
    </recommendedName>
    <alternativeName>
        <fullName evidence="4">L/F-transferase</fullName>
    </alternativeName>
    <alternativeName>
        <fullName evidence="4">Leucyltransferase</fullName>
    </alternativeName>
    <alternativeName>
        <fullName evidence="4">Phenyalanyltransferase</fullName>
    </alternativeName>
</protein>
<keyword evidence="6" id="KW-1185">Reference proteome</keyword>
<sequence length="240" mass="26463">MIPLIGPDDPLPDASRALQRPNGLLAAGGDLRTDRLIAAYRNGIFPWYSAGEPILWWSPNPRMVLAVADFKLRASLRKRIRQFQEDSSVSLLLDTDFEAVIRACAAPRDGASGTWILPEMQAAYIALHRAGHAHSLELRRGSELIGGLYGVAIGRMFYGESMFTRESDASKTALAGLIQLCRDADMPWIDCQQQTGHLASLGASAIPRAQFLSGIRTLTRAPGPDWRALRSTDLLRRIER</sequence>
<keyword evidence="2 4" id="KW-0808">Transferase</keyword>
<dbReference type="InterPro" id="IPR016181">
    <property type="entry name" value="Acyl_CoA_acyltransferase"/>
</dbReference>
<gene>
    <name evidence="4 5" type="primary">aat</name>
    <name evidence="5" type="ORF">ACFOEN_05975</name>
</gene>
<comment type="catalytic activity">
    <reaction evidence="4">
        <text>N-terminal L-arginyl-[protein] + L-leucyl-tRNA(Leu) = N-terminal L-leucyl-L-arginyl-[protein] + tRNA(Leu) + H(+)</text>
        <dbReference type="Rhea" id="RHEA:50416"/>
        <dbReference type="Rhea" id="RHEA-COMP:9613"/>
        <dbReference type="Rhea" id="RHEA-COMP:9622"/>
        <dbReference type="Rhea" id="RHEA-COMP:12672"/>
        <dbReference type="Rhea" id="RHEA-COMP:12673"/>
        <dbReference type="ChEBI" id="CHEBI:15378"/>
        <dbReference type="ChEBI" id="CHEBI:64719"/>
        <dbReference type="ChEBI" id="CHEBI:78442"/>
        <dbReference type="ChEBI" id="CHEBI:78494"/>
        <dbReference type="ChEBI" id="CHEBI:133044"/>
        <dbReference type="EC" id="2.3.2.6"/>
    </reaction>
</comment>
<proteinExistence type="inferred from homology"/>
<dbReference type="InterPro" id="IPR042221">
    <property type="entry name" value="Leu/Phe-tRNA_Trfase_N"/>
</dbReference>
<evidence type="ECO:0000256" key="2">
    <source>
        <dbReference type="ARBA" id="ARBA00022679"/>
    </source>
</evidence>
<name>A0ABV7H5A4_9BURK</name>